<feature type="domain" description="ABC-type glycine betaine transport system substrate-binding" evidence="2">
    <location>
        <begin position="29"/>
        <end position="301"/>
    </location>
</feature>
<feature type="chain" id="PRO_5040178840" evidence="1">
    <location>
        <begin position="26"/>
        <end position="324"/>
    </location>
</feature>
<dbReference type="GO" id="GO:0043190">
    <property type="term" value="C:ATP-binding cassette (ABC) transporter complex"/>
    <property type="evidence" value="ECO:0007669"/>
    <property type="project" value="InterPro"/>
</dbReference>
<gene>
    <name evidence="3" type="ORF">KBY27_03710</name>
</gene>
<dbReference type="Proteomes" id="UP000813672">
    <property type="component" value="Unassembled WGS sequence"/>
</dbReference>
<accession>A0A9Q3ZM30</accession>
<proteinExistence type="predicted"/>
<dbReference type="GO" id="GO:0022857">
    <property type="term" value="F:transmembrane transporter activity"/>
    <property type="evidence" value="ECO:0007669"/>
    <property type="project" value="InterPro"/>
</dbReference>
<dbReference type="InterPro" id="IPR007210">
    <property type="entry name" value="ABC_Gly_betaine_transp_sub-bd"/>
</dbReference>
<dbReference type="RefSeq" id="WP_234139035.1">
    <property type="nucleotide sequence ID" value="NZ_JAGQAF010000002.1"/>
</dbReference>
<dbReference type="AlphaFoldDB" id="A0A9Q3ZM30"/>
<evidence type="ECO:0000313" key="3">
    <source>
        <dbReference type="EMBL" id="MCE8536551.1"/>
    </source>
</evidence>
<comment type="caution">
    <text evidence="3">The sequence shown here is derived from an EMBL/GenBank/DDBJ whole genome shotgun (WGS) entry which is preliminary data.</text>
</comment>
<dbReference type="Gene3D" id="3.40.190.100">
    <property type="entry name" value="Glycine betaine-binding periplasmic protein, domain 2"/>
    <property type="match status" value="1"/>
</dbReference>
<protein>
    <submittedName>
        <fullName evidence="3">ABC transporter substrate-binding protein</fullName>
    </submittedName>
</protein>
<evidence type="ECO:0000313" key="4">
    <source>
        <dbReference type="Proteomes" id="UP000813672"/>
    </source>
</evidence>
<keyword evidence="1" id="KW-0732">Signal</keyword>
<feature type="signal peptide" evidence="1">
    <location>
        <begin position="1"/>
        <end position="25"/>
    </location>
</feature>
<evidence type="ECO:0000256" key="1">
    <source>
        <dbReference type="SAM" id="SignalP"/>
    </source>
</evidence>
<organism evidence="3 4">
    <name type="scientific">Ruegeria pomeroyi</name>
    <dbReference type="NCBI Taxonomy" id="89184"/>
    <lineage>
        <taxon>Bacteria</taxon>
        <taxon>Pseudomonadati</taxon>
        <taxon>Pseudomonadota</taxon>
        <taxon>Alphaproteobacteria</taxon>
        <taxon>Rhodobacterales</taxon>
        <taxon>Roseobacteraceae</taxon>
        <taxon>Ruegeria</taxon>
    </lineage>
</organism>
<dbReference type="Pfam" id="PF04069">
    <property type="entry name" value="OpuAC"/>
    <property type="match status" value="1"/>
</dbReference>
<sequence length="324" mass="34821">MNNPITLARSVIAVAAMTTASAAWAECGEVSLTEMNWPSSQIITHTAKFLMEQGYGCTVELVPSATVTSVASLAENGEPDIVTELWLNSAGEPYLKLEAEGKVERLAEVFNPGGLEGWWIPSYLAEAHPELKTVADILANPDLVGGRFNNCPVGWGCRIVNDNLITALGMRDKMEIFDHGSGETLATSIAAAYEDKTPWFGYYWAPTAVLGKYPMTQISIGDIDADVHLANQSAENPNPGVSDFPPAPVLTVATAALTERAPDVAELMRNLSFDIDVMNAVLAWKDDTGASAEEAAVYFLSNNSDIWAGWVNDAAREKLAALIK</sequence>
<dbReference type="EMBL" id="JAGQAF010000002">
    <property type="protein sequence ID" value="MCE8536551.1"/>
    <property type="molecule type" value="Genomic_DNA"/>
</dbReference>
<dbReference type="Gene3D" id="3.10.105.10">
    <property type="entry name" value="Dipeptide-binding Protein, Domain 3"/>
    <property type="match status" value="2"/>
</dbReference>
<dbReference type="SUPFAM" id="SSF53850">
    <property type="entry name" value="Periplasmic binding protein-like II"/>
    <property type="match status" value="1"/>
</dbReference>
<reference evidence="3" key="1">
    <citation type="journal article" date="2021" name="Environ. Microbiol.">
        <title>Cryptic niche differentiation of novel sediment ecotypes of Rugeria pomeroyi correlates with nitrate respiration.</title>
        <authorList>
            <person name="Lin X."/>
            <person name="McNichol J."/>
            <person name="Chu X."/>
            <person name="Qian Y."/>
            <person name="Luo H."/>
        </authorList>
    </citation>
    <scope>NUCLEOTIDE SEQUENCE</scope>
    <source>
        <strain evidence="3">SZCCDBB064</strain>
    </source>
</reference>
<evidence type="ECO:0000259" key="2">
    <source>
        <dbReference type="Pfam" id="PF04069"/>
    </source>
</evidence>
<name>A0A9Q3ZM30_9RHOB</name>
<dbReference type="CDD" id="cd13641">
    <property type="entry name" value="PBP2_HisX_like"/>
    <property type="match status" value="1"/>
</dbReference>